<dbReference type="InterPro" id="IPR050490">
    <property type="entry name" value="Bact_solute-bd_prot1"/>
</dbReference>
<gene>
    <name evidence="2" type="ORF">GCM10022256_30180</name>
</gene>
<proteinExistence type="predicted"/>
<organism evidence="2 3">
    <name type="scientific">Frondihabitans peucedani</name>
    <dbReference type="NCBI Taxonomy" id="598626"/>
    <lineage>
        <taxon>Bacteria</taxon>
        <taxon>Bacillati</taxon>
        <taxon>Actinomycetota</taxon>
        <taxon>Actinomycetes</taxon>
        <taxon>Micrococcales</taxon>
        <taxon>Microbacteriaceae</taxon>
        <taxon>Frondihabitans</taxon>
    </lineage>
</organism>
<protein>
    <recommendedName>
        <fullName evidence="4">Extracellular solute-binding protein</fullName>
    </recommendedName>
</protein>
<dbReference type="RefSeq" id="WP_344797672.1">
    <property type="nucleotide sequence ID" value="NZ_BAABAU010000004.1"/>
</dbReference>
<accession>A0ABP8E5C5</accession>
<dbReference type="Gene3D" id="3.40.190.10">
    <property type="entry name" value="Periplasmic binding protein-like II"/>
    <property type="match status" value="1"/>
</dbReference>
<comment type="caution">
    <text evidence="2">The sequence shown here is derived from an EMBL/GenBank/DDBJ whole genome shotgun (WGS) entry which is preliminary data.</text>
</comment>
<keyword evidence="3" id="KW-1185">Reference proteome</keyword>
<keyword evidence="1" id="KW-0732">Signal</keyword>
<dbReference type="PANTHER" id="PTHR43649">
    <property type="entry name" value="ARABINOSE-BINDING PROTEIN-RELATED"/>
    <property type="match status" value="1"/>
</dbReference>
<dbReference type="Proteomes" id="UP001501594">
    <property type="component" value="Unassembled WGS sequence"/>
</dbReference>
<reference evidence="3" key="1">
    <citation type="journal article" date="2019" name="Int. J. Syst. Evol. Microbiol.">
        <title>The Global Catalogue of Microorganisms (GCM) 10K type strain sequencing project: providing services to taxonomists for standard genome sequencing and annotation.</title>
        <authorList>
            <consortium name="The Broad Institute Genomics Platform"/>
            <consortium name="The Broad Institute Genome Sequencing Center for Infectious Disease"/>
            <person name="Wu L."/>
            <person name="Ma J."/>
        </authorList>
    </citation>
    <scope>NUCLEOTIDE SEQUENCE [LARGE SCALE GENOMIC DNA]</scope>
    <source>
        <strain evidence="3">JCM 17442</strain>
    </source>
</reference>
<dbReference type="Pfam" id="PF01547">
    <property type="entry name" value="SBP_bac_1"/>
    <property type="match status" value="1"/>
</dbReference>
<dbReference type="EMBL" id="BAABAU010000004">
    <property type="protein sequence ID" value="GAA4267406.1"/>
    <property type="molecule type" value="Genomic_DNA"/>
</dbReference>
<name>A0ABP8E5C5_9MICO</name>
<evidence type="ECO:0000256" key="1">
    <source>
        <dbReference type="SAM" id="SignalP"/>
    </source>
</evidence>
<evidence type="ECO:0000313" key="3">
    <source>
        <dbReference type="Proteomes" id="UP001501594"/>
    </source>
</evidence>
<evidence type="ECO:0008006" key="4">
    <source>
        <dbReference type="Google" id="ProtNLM"/>
    </source>
</evidence>
<feature type="signal peptide" evidence="1">
    <location>
        <begin position="1"/>
        <end position="42"/>
    </location>
</feature>
<dbReference type="InterPro" id="IPR006059">
    <property type="entry name" value="SBP"/>
</dbReference>
<dbReference type="PANTHER" id="PTHR43649:SF12">
    <property type="entry name" value="DIACETYLCHITOBIOSE BINDING PROTEIN DASA"/>
    <property type="match status" value="1"/>
</dbReference>
<dbReference type="SUPFAM" id="SSF53850">
    <property type="entry name" value="Periplasmic binding protein-like II"/>
    <property type="match status" value="1"/>
</dbReference>
<evidence type="ECO:0000313" key="2">
    <source>
        <dbReference type="EMBL" id="GAA4267406.1"/>
    </source>
</evidence>
<feature type="chain" id="PRO_5045825227" description="Extracellular solute-binding protein" evidence="1">
    <location>
        <begin position="43"/>
        <end position="466"/>
    </location>
</feature>
<sequence length="466" mass="49719">MLLALFTKPHPTKESFPMAVNKRARRLTAVAVVAASAMLALAGCAPGSGPTTAKTSGTVSTSAPKGKVTLNIYDETGFPVTQDLADEFTKQYPNVTFKLTRDSFQNLLANTPRILSGSDAPDLIRLSTLGTTVKDGLLTNLDPYFDAYDWKKFPAGQLAGARMNSKGVRGDGSLWQFGIGYSVTGIYMNNELASKVGITEVPTTMDELEADLQKAKDKGVLPIQTGMQDGVGTFTLQALINQYGDKQKLVDWMFNKPGATIQTAAALKGASTFQDWAKKGYLPSDVNAINYTTMVSNFTSGKGLFMWDGNWDAANVDKALGKGKAQFFLQPGVKADSKYVAMGTGNTFAIPSKSKHADATAFFLNWIATNKKARQIVVDVTGAAPGGDPSEALPTVASGTLTKQALDLSAKVGEDDGFVDFMANSTAGIYQGSLQPNEQLLLTDKLSPSAFLKATQAFYEKDLAAK</sequence>